<dbReference type="Pfam" id="PF13532">
    <property type="entry name" value="2OG-FeII_Oxy_2"/>
    <property type="match status" value="1"/>
</dbReference>
<dbReference type="GO" id="GO:0030488">
    <property type="term" value="P:tRNA methylation"/>
    <property type="evidence" value="ECO:0007669"/>
    <property type="project" value="TreeGrafter"/>
</dbReference>
<evidence type="ECO:0000256" key="4">
    <source>
        <dbReference type="ARBA" id="ARBA00022833"/>
    </source>
</evidence>
<gene>
    <name evidence="8" type="ORF">Agub_g2480</name>
</gene>
<evidence type="ECO:0000256" key="1">
    <source>
        <dbReference type="ARBA" id="ARBA00007879"/>
    </source>
</evidence>
<feature type="compositionally biased region" description="Pro residues" evidence="6">
    <location>
        <begin position="71"/>
        <end position="81"/>
    </location>
</feature>
<dbReference type="InterPro" id="IPR029063">
    <property type="entry name" value="SAM-dependent_MTases_sf"/>
</dbReference>
<dbReference type="InterPro" id="IPR051422">
    <property type="entry name" value="AlkB_tRNA_MeTrf/Diox"/>
</dbReference>
<dbReference type="InterPro" id="IPR027450">
    <property type="entry name" value="AlkB-like"/>
</dbReference>
<dbReference type="GO" id="GO:0000049">
    <property type="term" value="F:tRNA binding"/>
    <property type="evidence" value="ECO:0007669"/>
    <property type="project" value="TreeGrafter"/>
</dbReference>
<evidence type="ECO:0000313" key="9">
    <source>
        <dbReference type="Proteomes" id="UP001054857"/>
    </source>
</evidence>
<dbReference type="GO" id="GO:0005634">
    <property type="term" value="C:nucleus"/>
    <property type="evidence" value="ECO:0007669"/>
    <property type="project" value="TreeGrafter"/>
</dbReference>
<dbReference type="InterPro" id="IPR037151">
    <property type="entry name" value="AlkB-like_sf"/>
</dbReference>
<keyword evidence="3" id="KW-0808">Transferase</keyword>
<evidence type="ECO:0000256" key="6">
    <source>
        <dbReference type="SAM" id="MobiDB-lite"/>
    </source>
</evidence>
<feature type="compositionally biased region" description="Basic and acidic residues" evidence="6">
    <location>
        <begin position="191"/>
        <end position="214"/>
    </location>
</feature>
<feature type="non-terminal residue" evidence="8">
    <location>
        <position position="726"/>
    </location>
</feature>
<feature type="compositionally biased region" description="Low complexity" evidence="6">
    <location>
        <begin position="82"/>
        <end position="96"/>
    </location>
</feature>
<dbReference type="Gene3D" id="2.60.120.590">
    <property type="entry name" value="Alpha-ketoglutarate-dependent dioxygenase AlkB-like"/>
    <property type="match status" value="1"/>
</dbReference>
<dbReference type="PANTHER" id="PTHR13069:SF21">
    <property type="entry name" value="ALKYLATED DNA REPAIR PROTEIN ALKB HOMOLOG 8"/>
    <property type="match status" value="1"/>
</dbReference>
<name>A0AAD3DH49_9CHLO</name>
<feature type="region of interest" description="Disordered" evidence="6">
    <location>
        <begin position="191"/>
        <end position="249"/>
    </location>
</feature>
<protein>
    <recommendedName>
        <fullName evidence="7">Fe2OG dioxygenase domain-containing protein</fullName>
    </recommendedName>
</protein>
<dbReference type="GO" id="GO:0002098">
    <property type="term" value="P:tRNA wobble uridine modification"/>
    <property type="evidence" value="ECO:0007669"/>
    <property type="project" value="TreeGrafter"/>
</dbReference>
<evidence type="ECO:0000256" key="5">
    <source>
        <dbReference type="ARBA" id="ARBA00022884"/>
    </source>
</evidence>
<evidence type="ECO:0000256" key="3">
    <source>
        <dbReference type="ARBA" id="ARBA00022679"/>
    </source>
</evidence>
<dbReference type="AlphaFoldDB" id="A0AAD3DH49"/>
<feature type="compositionally biased region" description="Low complexity" evidence="6">
    <location>
        <begin position="433"/>
        <end position="487"/>
    </location>
</feature>
<accession>A0AAD3DH49</accession>
<feature type="compositionally biased region" description="Gly residues" evidence="6">
    <location>
        <begin position="526"/>
        <end position="540"/>
    </location>
</feature>
<dbReference type="Gene3D" id="3.40.50.150">
    <property type="entry name" value="Vaccinia Virus protein VP39"/>
    <property type="match status" value="1"/>
</dbReference>
<dbReference type="GO" id="GO:0008757">
    <property type="term" value="F:S-adenosylmethionine-dependent methyltransferase activity"/>
    <property type="evidence" value="ECO:0007669"/>
    <property type="project" value="InterPro"/>
</dbReference>
<keyword evidence="5" id="KW-0694">RNA-binding</keyword>
<dbReference type="PANTHER" id="PTHR13069">
    <property type="entry name" value="ALKYLATED DNA REPAIR PROTEIN ALKB HOMOLOG 8"/>
    <property type="match status" value="1"/>
</dbReference>
<evidence type="ECO:0000259" key="7">
    <source>
        <dbReference type="PROSITE" id="PS51471"/>
    </source>
</evidence>
<dbReference type="SUPFAM" id="SSF53335">
    <property type="entry name" value="S-adenosyl-L-methionine-dependent methyltransferases"/>
    <property type="match status" value="1"/>
</dbReference>
<keyword evidence="4" id="KW-0862">Zinc</keyword>
<dbReference type="InterPro" id="IPR005123">
    <property type="entry name" value="Oxoglu/Fe-dep_dioxygenase_dom"/>
</dbReference>
<dbReference type="EMBL" id="BMAR01000002">
    <property type="protein sequence ID" value="GFR41729.1"/>
    <property type="molecule type" value="Genomic_DNA"/>
</dbReference>
<comment type="caution">
    <text evidence="8">The sequence shown here is derived from an EMBL/GenBank/DDBJ whole genome shotgun (WGS) entry which is preliminary data.</text>
</comment>
<keyword evidence="2" id="KW-0489">Methyltransferase</keyword>
<organism evidence="8 9">
    <name type="scientific">Astrephomene gubernaculifera</name>
    <dbReference type="NCBI Taxonomy" id="47775"/>
    <lineage>
        <taxon>Eukaryota</taxon>
        <taxon>Viridiplantae</taxon>
        <taxon>Chlorophyta</taxon>
        <taxon>core chlorophytes</taxon>
        <taxon>Chlorophyceae</taxon>
        <taxon>CS clade</taxon>
        <taxon>Chlamydomonadales</taxon>
        <taxon>Astrephomenaceae</taxon>
        <taxon>Astrephomene</taxon>
    </lineage>
</organism>
<dbReference type="PROSITE" id="PS51471">
    <property type="entry name" value="FE2OG_OXY"/>
    <property type="match status" value="1"/>
</dbReference>
<reference evidence="8 9" key="1">
    <citation type="journal article" date="2021" name="Sci. Rep.">
        <title>Genome sequencing of the multicellular alga Astrephomene provides insights into convergent evolution of germ-soma differentiation.</title>
        <authorList>
            <person name="Yamashita S."/>
            <person name="Yamamoto K."/>
            <person name="Matsuzaki R."/>
            <person name="Suzuki S."/>
            <person name="Yamaguchi H."/>
            <person name="Hirooka S."/>
            <person name="Minakuchi Y."/>
            <person name="Miyagishima S."/>
            <person name="Kawachi M."/>
            <person name="Toyoda A."/>
            <person name="Nozaki H."/>
        </authorList>
    </citation>
    <scope>NUCLEOTIDE SEQUENCE [LARGE SCALE GENOMIC DNA]</scope>
    <source>
        <strain evidence="8 9">NIES-4017</strain>
    </source>
</reference>
<dbReference type="GO" id="GO:0106335">
    <property type="term" value="F:tRNA (5-carboxymethyluridine(34)-5-O)-methyltransferase activity"/>
    <property type="evidence" value="ECO:0007669"/>
    <property type="project" value="TreeGrafter"/>
</dbReference>
<keyword evidence="9" id="KW-1185">Reference proteome</keyword>
<dbReference type="Proteomes" id="UP001054857">
    <property type="component" value="Unassembled WGS sequence"/>
</dbReference>
<feature type="region of interest" description="Disordered" evidence="6">
    <location>
        <begin position="429"/>
        <end position="508"/>
    </location>
</feature>
<feature type="domain" description="Fe2OG dioxygenase" evidence="7">
    <location>
        <begin position="304"/>
        <end position="404"/>
    </location>
</feature>
<dbReference type="Pfam" id="PF08241">
    <property type="entry name" value="Methyltransf_11"/>
    <property type="match status" value="1"/>
</dbReference>
<comment type="similarity">
    <text evidence="1">Belongs to the alkB family.</text>
</comment>
<dbReference type="InterPro" id="IPR013216">
    <property type="entry name" value="Methyltransf_11"/>
</dbReference>
<evidence type="ECO:0000256" key="2">
    <source>
        <dbReference type="ARBA" id="ARBA00022603"/>
    </source>
</evidence>
<feature type="compositionally biased region" description="Gly residues" evidence="6">
    <location>
        <begin position="224"/>
        <end position="236"/>
    </location>
</feature>
<dbReference type="GO" id="GO:0005737">
    <property type="term" value="C:cytoplasm"/>
    <property type="evidence" value="ECO:0007669"/>
    <property type="project" value="TreeGrafter"/>
</dbReference>
<proteinExistence type="inferred from homology"/>
<dbReference type="SUPFAM" id="SSF51197">
    <property type="entry name" value="Clavaminate synthase-like"/>
    <property type="match status" value="1"/>
</dbReference>
<evidence type="ECO:0000313" key="8">
    <source>
        <dbReference type="EMBL" id="GFR41729.1"/>
    </source>
</evidence>
<feature type="region of interest" description="Disordered" evidence="6">
    <location>
        <begin position="526"/>
        <end position="547"/>
    </location>
</feature>
<sequence>MWFIKAPPGRVTRYLWVGGVRGMSVRQLAEIFAPYGSPTVVLPEPTPPPDAPSASASPSPSPALPTQGPLQPSPADAPSPSPAASSGVPQPSSSVSPPNPLQPISCHHAFLAFEAEGDAAAAAAAVPRNGPWVAAGGRKLVVNFADVRRDKRPIPRPVALSAPEAGVPGLLLLPDFITRQQEQQLMAAIDRERQEAAEREAAQAAREEAEREQEAQQQQEAGEAGAGGSGSGGSGREGAAAAAGGCGGGGGGWEAMAKRRVQHYGFRFDYATRNVDPRQPLGPLPGWLGELVGRMEGIPEVCQPLDQLTVNEYLRGVGLSPHVDTHSAFTGPILSLSLGSHTVMEFRRGEAVRPLLLPPRSLLVMGGEARYAWQHYIPHRVADVVGGQLLPRSRRLSLTFRKVRGYPCDCPYPDCCDSQQAVLPPTRISLLRPTPSSSASASSLASSSAPSSSTAATAPAAATTTNDTSDLPTPQQHQQQQPHLLPHQRPPPPQQQQARELVDKAATAATARAAADGCDACCGEGTAGGAQERGGGGRGGDGGEDEESRLAALEAEYVHKVYDAIAPHFSATRFAIWPRVRSFIESLPPGGVVADVGCGNGKYFGVRRDLAVLGSDISSGLAAVAAQRLHPPGLPPSAAPPAADALIADALRLPYRPGSCDAVLCIAVLHHLSSAVRRVRLLRQLLRVLRPGGGRALVTVWATEQEDPAKTLAKWTRIAAPGGVDG</sequence>
<feature type="region of interest" description="Disordered" evidence="6">
    <location>
        <begin position="41"/>
        <end position="101"/>
    </location>
</feature>